<keyword evidence="3 10" id="KW-0132">Cell division</keyword>
<keyword evidence="11" id="KW-1185">Reference proteome</keyword>
<sequence length="272" mass="29935">MAGEYMYTEEAAAQAAPSRLEKGLKWFILAACIAVGAELVWLLGITPFMPFSKVNVSAAEGLSRESLLAYAGVSSQSSFISLNARTSEKALRALPQIESAFVFKHFPDKLEIVLKGREAAAVAFASLKGKMVPVFFDSHGIIFRIGHEGKADASAELPVISGLVIEEPYPGMRLPAMFNSLFQQLDTLRIKTPELLAAVSEIKINRKSFDGFDLILYPIHKQIRVRLSELNQDLLRYTLLMADVLAAREPGINFIDFRSGMASYTLKEASSE</sequence>
<evidence type="ECO:0000259" key="9">
    <source>
        <dbReference type="PROSITE" id="PS51779"/>
    </source>
</evidence>
<dbReference type="GO" id="GO:0090529">
    <property type="term" value="P:cell septum assembly"/>
    <property type="evidence" value="ECO:0007669"/>
    <property type="project" value="InterPro"/>
</dbReference>
<keyword evidence="2" id="KW-1003">Cell membrane</keyword>
<feature type="transmembrane region" description="Helical" evidence="8">
    <location>
        <begin position="26"/>
        <end position="45"/>
    </location>
</feature>
<dbReference type="InterPro" id="IPR026579">
    <property type="entry name" value="FtsQ"/>
</dbReference>
<dbReference type="EMBL" id="CP001841">
    <property type="protein sequence ID" value="AEF83116.1"/>
    <property type="molecule type" value="Genomic_DNA"/>
</dbReference>
<evidence type="ECO:0000256" key="5">
    <source>
        <dbReference type="ARBA" id="ARBA00022989"/>
    </source>
</evidence>
<dbReference type="PANTHER" id="PTHR35851">
    <property type="entry name" value="CELL DIVISION PROTEIN FTSQ"/>
    <property type="match status" value="1"/>
</dbReference>
<dbReference type="InterPro" id="IPR013685">
    <property type="entry name" value="POTRA_FtsQ_type"/>
</dbReference>
<dbReference type="Gene3D" id="3.10.20.310">
    <property type="entry name" value="membrane protein fhac"/>
    <property type="match status" value="1"/>
</dbReference>
<evidence type="ECO:0000313" key="10">
    <source>
        <dbReference type="EMBL" id="AEF83116.1"/>
    </source>
</evidence>
<keyword evidence="4 8" id="KW-0812">Transmembrane</keyword>
<evidence type="ECO:0000256" key="8">
    <source>
        <dbReference type="SAM" id="Phobius"/>
    </source>
</evidence>
<dbReference type="AlphaFoldDB" id="F5Y8Y0"/>
<evidence type="ECO:0000256" key="2">
    <source>
        <dbReference type="ARBA" id="ARBA00022475"/>
    </source>
</evidence>
<dbReference type="eggNOG" id="COG1589">
    <property type="taxonomic scope" value="Bacteria"/>
</dbReference>
<dbReference type="InParanoid" id="F5Y8Y0"/>
<dbReference type="PANTHER" id="PTHR35851:SF1">
    <property type="entry name" value="CELL DIVISION PROTEIN FTSQ"/>
    <property type="match status" value="1"/>
</dbReference>
<dbReference type="PROSITE" id="PS51779">
    <property type="entry name" value="POTRA"/>
    <property type="match status" value="1"/>
</dbReference>
<reference evidence="11" key="1">
    <citation type="submission" date="2009-12" db="EMBL/GenBank/DDBJ databases">
        <title>Complete sequence of Treponema azotonutricium strain ZAS-9.</title>
        <authorList>
            <person name="Tetu S.G."/>
            <person name="Matson E."/>
            <person name="Ren Q."/>
            <person name="Seshadri R."/>
            <person name="Elbourne L."/>
            <person name="Hassan K.A."/>
            <person name="Durkin A."/>
            <person name="Radune D."/>
            <person name="Mohamoud Y."/>
            <person name="Shay R."/>
            <person name="Jin S."/>
            <person name="Zhang X."/>
            <person name="Lucey K."/>
            <person name="Ballor N.R."/>
            <person name="Ottesen E."/>
            <person name="Rosenthal R."/>
            <person name="Allen A."/>
            <person name="Leadbetter J.R."/>
            <person name="Paulsen I.T."/>
        </authorList>
    </citation>
    <scope>NUCLEOTIDE SEQUENCE [LARGE SCALE GENOMIC DNA]</scope>
    <source>
        <strain evidence="11">ATCC BAA-888 / DSM 13862 / ZAS-9</strain>
    </source>
</reference>
<dbReference type="HOGENOM" id="CLU_069614_0_0_12"/>
<dbReference type="STRING" id="545695.TREAZ_0904"/>
<keyword evidence="5 8" id="KW-1133">Transmembrane helix</keyword>
<dbReference type="KEGG" id="taz:TREAZ_0904"/>
<evidence type="ECO:0000256" key="7">
    <source>
        <dbReference type="ARBA" id="ARBA00023306"/>
    </source>
</evidence>
<feature type="domain" description="POTRA" evidence="9">
    <location>
        <begin position="49"/>
        <end position="117"/>
    </location>
</feature>
<evidence type="ECO:0000256" key="3">
    <source>
        <dbReference type="ARBA" id="ARBA00022618"/>
    </source>
</evidence>
<gene>
    <name evidence="10" type="ordered locus">TREAZ_0904</name>
</gene>
<dbReference type="GO" id="GO:0016020">
    <property type="term" value="C:membrane"/>
    <property type="evidence" value="ECO:0007669"/>
    <property type="project" value="UniProtKB-SubCell"/>
</dbReference>
<keyword evidence="6 8" id="KW-0472">Membrane</keyword>
<name>F5Y8Y0_LEAAZ</name>
<dbReference type="InterPro" id="IPR034746">
    <property type="entry name" value="POTRA"/>
</dbReference>
<organism evidence="10 11">
    <name type="scientific">Leadbettera azotonutricia (strain ATCC BAA-888 / DSM 13862 / ZAS-9)</name>
    <name type="common">Treponema azotonutricium</name>
    <dbReference type="NCBI Taxonomy" id="545695"/>
    <lineage>
        <taxon>Bacteria</taxon>
        <taxon>Pseudomonadati</taxon>
        <taxon>Spirochaetota</taxon>
        <taxon>Spirochaetia</taxon>
        <taxon>Spirochaetales</taxon>
        <taxon>Breznakiellaceae</taxon>
        <taxon>Leadbettera</taxon>
    </lineage>
</organism>
<evidence type="ECO:0000256" key="1">
    <source>
        <dbReference type="ARBA" id="ARBA00004370"/>
    </source>
</evidence>
<dbReference type="Pfam" id="PF08478">
    <property type="entry name" value="POTRA_1"/>
    <property type="match status" value="1"/>
</dbReference>
<keyword evidence="7" id="KW-0131">Cell cycle</keyword>
<protein>
    <submittedName>
        <fullName evidence="10">Putative cell division protein FtsQ</fullName>
    </submittedName>
</protein>
<comment type="subcellular location">
    <subcellularLocation>
        <location evidence="1">Membrane</location>
    </subcellularLocation>
</comment>
<reference evidence="10 11" key="2">
    <citation type="journal article" date="2011" name="ISME J.">
        <title>RNA-seq reveals cooperative metabolic interactions between two termite-gut spirochete species in co-culture.</title>
        <authorList>
            <person name="Rosenthal A.Z."/>
            <person name="Matson E.G."/>
            <person name="Eldar A."/>
            <person name="Leadbetter J.R."/>
        </authorList>
    </citation>
    <scope>NUCLEOTIDE SEQUENCE [LARGE SCALE GENOMIC DNA]</scope>
    <source>
        <strain evidence="11">ATCC BAA-888 / DSM 13862 / ZAS-9</strain>
    </source>
</reference>
<proteinExistence type="predicted"/>
<dbReference type="Proteomes" id="UP000009222">
    <property type="component" value="Chromosome"/>
</dbReference>
<evidence type="ECO:0000313" key="11">
    <source>
        <dbReference type="Proteomes" id="UP000009222"/>
    </source>
</evidence>
<evidence type="ECO:0000256" key="6">
    <source>
        <dbReference type="ARBA" id="ARBA00023136"/>
    </source>
</evidence>
<accession>F5Y8Y0</accession>
<evidence type="ECO:0000256" key="4">
    <source>
        <dbReference type="ARBA" id="ARBA00022692"/>
    </source>
</evidence>